<accession>A0A368F5X8</accession>
<evidence type="ECO:0000313" key="2">
    <source>
        <dbReference type="EMBL" id="RCN26295.1"/>
    </source>
</evidence>
<sequence>MNSIKTFWSPELKRERQMRREVERLLQTAGPSSGVAQDAHLRMEIAARDEKIRQLNAMLDEGMSGGSGLADMRVRELEDMVAQLQEMLKNTEQQMLGQVEPSGRFALENALRIADDRQARINELQEELSRLRIARA</sequence>
<organism evidence="2 3">
    <name type="scientific">Ancylostoma caninum</name>
    <name type="common">Dog hookworm</name>
    <dbReference type="NCBI Taxonomy" id="29170"/>
    <lineage>
        <taxon>Eukaryota</taxon>
        <taxon>Metazoa</taxon>
        <taxon>Ecdysozoa</taxon>
        <taxon>Nematoda</taxon>
        <taxon>Chromadorea</taxon>
        <taxon>Rhabditida</taxon>
        <taxon>Rhabditina</taxon>
        <taxon>Rhabditomorpha</taxon>
        <taxon>Strongyloidea</taxon>
        <taxon>Ancylostomatidae</taxon>
        <taxon>Ancylostomatinae</taxon>
        <taxon>Ancylostoma</taxon>
    </lineage>
</organism>
<proteinExistence type="predicted"/>
<dbReference type="InterPro" id="IPR019323">
    <property type="entry name" value="ELKS/CAST"/>
</dbReference>
<dbReference type="STRING" id="29170.A0A368F5X8"/>
<evidence type="ECO:0000313" key="3">
    <source>
        <dbReference type="Proteomes" id="UP000252519"/>
    </source>
</evidence>
<keyword evidence="3" id="KW-1185">Reference proteome</keyword>
<protein>
    <submittedName>
        <fullName evidence="2">Uncharacterized protein</fullName>
    </submittedName>
</protein>
<dbReference type="Pfam" id="PF10174">
    <property type="entry name" value="Cast"/>
    <property type="match status" value="1"/>
</dbReference>
<dbReference type="Proteomes" id="UP000252519">
    <property type="component" value="Unassembled WGS sequence"/>
</dbReference>
<gene>
    <name evidence="2" type="ORF">ANCCAN_27979</name>
</gene>
<reference evidence="2 3" key="1">
    <citation type="submission" date="2014-10" db="EMBL/GenBank/DDBJ databases">
        <title>Draft genome of the hookworm Ancylostoma caninum.</title>
        <authorList>
            <person name="Mitreva M."/>
        </authorList>
    </citation>
    <scope>NUCLEOTIDE SEQUENCE [LARGE SCALE GENOMIC DNA]</scope>
    <source>
        <strain evidence="2 3">Baltimore</strain>
    </source>
</reference>
<dbReference type="AlphaFoldDB" id="A0A368F5X8"/>
<comment type="caution">
    <text evidence="2">The sequence shown here is derived from an EMBL/GenBank/DDBJ whole genome shotgun (WGS) entry which is preliminary data.</text>
</comment>
<dbReference type="EMBL" id="JOJR01008370">
    <property type="protein sequence ID" value="RCN26295.1"/>
    <property type="molecule type" value="Genomic_DNA"/>
</dbReference>
<evidence type="ECO:0000256" key="1">
    <source>
        <dbReference type="SAM" id="Coils"/>
    </source>
</evidence>
<feature type="coiled-coil region" evidence="1">
    <location>
        <begin position="74"/>
        <end position="134"/>
    </location>
</feature>
<dbReference type="OrthoDB" id="2019763at2759"/>
<feature type="non-terminal residue" evidence="2">
    <location>
        <position position="136"/>
    </location>
</feature>
<keyword evidence="1" id="KW-0175">Coiled coil</keyword>
<name>A0A368F5X8_ANCCA</name>